<accession>A0A0D8FRA0</accession>
<evidence type="ECO:0000256" key="1">
    <source>
        <dbReference type="SAM" id="MobiDB-lite"/>
    </source>
</evidence>
<dbReference type="InterPro" id="IPR015943">
    <property type="entry name" value="WD40/YVTN_repeat-like_dom_sf"/>
</dbReference>
<feature type="region of interest" description="Disordered" evidence="1">
    <location>
        <begin position="30"/>
        <end position="60"/>
    </location>
</feature>
<evidence type="ECO:0000313" key="2">
    <source>
        <dbReference type="EMBL" id="KJE75803.1"/>
    </source>
</evidence>
<feature type="compositionally biased region" description="Polar residues" evidence="1">
    <location>
        <begin position="33"/>
        <end position="50"/>
    </location>
</feature>
<proteinExistence type="predicted"/>
<name>A0A0D8FRA0_9ACTN</name>
<keyword evidence="3" id="KW-1185">Reference proteome</keyword>
<dbReference type="Proteomes" id="UP000032336">
    <property type="component" value="Unassembled WGS sequence"/>
</dbReference>
<gene>
    <name evidence="2" type="ORF">FEAC_24340</name>
</gene>
<dbReference type="AlphaFoldDB" id="A0A0D8FRA0"/>
<dbReference type="EMBL" id="JXUW01000028">
    <property type="protein sequence ID" value="KJE75803.1"/>
    <property type="molecule type" value="Genomic_DNA"/>
</dbReference>
<dbReference type="Gene3D" id="2.130.10.10">
    <property type="entry name" value="YVTN repeat-like/Quinoprotein amine dehydrogenase"/>
    <property type="match status" value="1"/>
</dbReference>
<sequence>MTSTTLLSQRRPWWIILVSLALLLAACGSSSSRPVTTNPTGQKSVPTRSKPNPPTVPTSATQAGCALGALGATMSGHLAKSCYRIPNLRSGTYYLGVEAVLSPRGTAANKEGISVPSGHSGPAVSLSVSPTSVVPGARVTITGRVSTPLSPQPAHTNVCFDGCVDGLHYNGTSVHWVSSTEFQTSFVTPSGPWLERYPLRLLAPRAGSYPISIQCLGVHRACALAHGEGSTALSFKRSVAVVVPRLSLSSKTLIPGEMTPVGGTIALTNIIGTHEPFVDQFDVLKRRPSREVARGVYQFSQPKNGTGNFVLLGAVGFKVATPVSYRSISLRGATNIQLSADPSIFTESGTNGVALSCVGQNNTLEMLDNGHITKINTAGVSKLLEQAGVPSSNANSATCATELAAVQTPTGKTLIAASYPIEIPNKAPDFAYLPVISVNDGGTWSVIPSPQGISNANFVGLQSSQFLIHAYFTLTHHAEITETTTNGTSWTQGRMLCPHFGPCVRFSPTTTLSNCAMNGAQQPILLSTDQGREFMQSSWPSSANACATNELFSVHGTEYLIDPQSSYPLRRSTNGGVSWQVVSDIPTPPGVQATATFSLPPTSWDQTTLVIPETGDLLRIGSGTGSSLLAPRAHHWCNIATTTIPKNVGAAVTGRHNLYFVTYSSSNTSTFRSIPLASLHCAS</sequence>
<protein>
    <submittedName>
        <fullName evidence="2">Uncharacterized protein</fullName>
    </submittedName>
</protein>
<dbReference type="RefSeq" id="WP_152623220.1">
    <property type="nucleotide sequence ID" value="NZ_JXUW01000028.1"/>
</dbReference>
<organism evidence="2 3">
    <name type="scientific">Ferrimicrobium acidiphilum DSM 19497</name>
    <dbReference type="NCBI Taxonomy" id="1121877"/>
    <lineage>
        <taxon>Bacteria</taxon>
        <taxon>Bacillati</taxon>
        <taxon>Actinomycetota</taxon>
        <taxon>Acidimicrobiia</taxon>
        <taxon>Acidimicrobiales</taxon>
        <taxon>Acidimicrobiaceae</taxon>
        <taxon>Ferrimicrobium</taxon>
    </lineage>
</organism>
<dbReference type="GeneID" id="78373466"/>
<evidence type="ECO:0000313" key="3">
    <source>
        <dbReference type="Proteomes" id="UP000032336"/>
    </source>
</evidence>
<reference evidence="2 3" key="1">
    <citation type="submission" date="2015-01" db="EMBL/GenBank/DDBJ databases">
        <title>Draft genome of the acidophilic iron oxidizer Ferrimicrobium acidiphilum strain T23.</title>
        <authorList>
            <person name="Poehlein A."/>
            <person name="Eisen S."/>
            <person name="Schloemann M."/>
            <person name="Johnson B.D."/>
            <person name="Daniel R."/>
            <person name="Muehling M."/>
        </authorList>
    </citation>
    <scope>NUCLEOTIDE SEQUENCE [LARGE SCALE GENOMIC DNA]</scope>
    <source>
        <strain evidence="2 3">T23</strain>
    </source>
</reference>
<dbReference type="SUPFAM" id="SSF110296">
    <property type="entry name" value="Oligoxyloglucan reducing end-specific cellobiohydrolase"/>
    <property type="match status" value="1"/>
</dbReference>
<comment type="caution">
    <text evidence="2">The sequence shown here is derived from an EMBL/GenBank/DDBJ whole genome shotgun (WGS) entry which is preliminary data.</text>
</comment>